<dbReference type="InterPro" id="IPR000878">
    <property type="entry name" value="4pyrrol_Mease"/>
</dbReference>
<comment type="caution">
    <text evidence="7">The sequence shown here is derived from an EMBL/GenBank/DDBJ whole genome shotgun (WGS) entry which is preliminary data.</text>
</comment>
<keyword evidence="4" id="KW-0808">Transferase</keyword>
<dbReference type="UniPathway" id="UPA00148"/>
<dbReference type="PATRIC" id="fig|1429439.4.peg.2653"/>
<dbReference type="Gene3D" id="3.40.50.150">
    <property type="entry name" value="Vaccinia Virus protein VP39"/>
    <property type="match status" value="1"/>
</dbReference>
<dbReference type="SUPFAM" id="SSF53335">
    <property type="entry name" value="S-adenosyl-L-methionine-dependent methyltransferases"/>
    <property type="match status" value="1"/>
</dbReference>
<dbReference type="Proteomes" id="UP000019140">
    <property type="component" value="Unassembled WGS sequence"/>
</dbReference>
<keyword evidence="8" id="KW-1185">Reference proteome</keyword>
<evidence type="ECO:0000313" key="8">
    <source>
        <dbReference type="Proteomes" id="UP000019140"/>
    </source>
</evidence>
<dbReference type="Gene3D" id="3.40.1010.10">
    <property type="entry name" value="Cobalt-precorrin-4 Transmethylase, Domain 1"/>
    <property type="match status" value="1"/>
</dbReference>
<dbReference type="InterPro" id="IPR006365">
    <property type="entry name" value="Cbl_synth_CobL"/>
</dbReference>
<dbReference type="NCBIfam" id="TIGR02467">
    <property type="entry name" value="CbiE"/>
    <property type="match status" value="1"/>
</dbReference>
<accession>W4MAN4</accession>
<dbReference type="GO" id="GO:0032259">
    <property type="term" value="P:methylation"/>
    <property type="evidence" value="ECO:0007669"/>
    <property type="project" value="UniProtKB-KW"/>
</dbReference>
<name>W4MAN4_9BACT</name>
<dbReference type="InterPro" id="IPR014008">
    <property type="entry name" value="Cbl_synth_MTase_CbiT"/>
</dbReference>
<evidence type="ECO:0000256" key="5">
    <source>
        <dbReference type="ARBA" id="ARBA00022691"/>
    </source>
</evidence>
<evidence type="ECO:0000259" key="6">
    <source>
        <dbReference type="Pfam" id="PF00590"/>
    </source>
</evidence>
<evidence type="ECO:0000313" key="7">
    <source>
        <dbReference type="EMBL" id="ETX06702.1"/>
    </source>
</evidence>
<dbReference type="PANTHER" id="PTHR43182">
    <property type="entry name" value="COBALT-PRECORRIN-6B C(15)-METHYLTRANSFERASE (DECARBOXYLATING)"/>
    <property type="match status" value="1"/>
</dbReference>
<dbReference type="PIRSF" id="PIRSF036428">
    <property type="entry name" value="CobL"/>
    <property type="match status" value="1"/>
</dbReference>
<dbReference type="PANTHER" id="PTHR43182:SF1">
    <property type="entry name" value="COBALT-PRECORRIN-7 C(5)-METHYLTRANSFERASE"/>
    <property type="match status" value="1"/>
</dbReference>
<dbReference type="InterPro" id="IPR050714">
    <property type="entry name" value="Cobalamin_biosynth_MTase"/>
</dbReference>
<feature type="domain" description="Tetrapyrrole methylase" evidence="6">
    <location>
        <begin position="6"/>
        <end position="194"/>
    </location>
</feature>
<dbReference type="GO" id="GO:0008276">
    <property type="term" value="F:protein methyltransferase activity"/>
    <property type="evidence" value="ECO:0007669"/>
    <property type="project" value="InterPro"/>
</dbReference>
<dbReference type="SUPFAM" id="SSF53790">
    <property type="entry name" value="Tetrapyrrole methylase"/>
    <property type="match status" value="1"/>
</dbReference>
<keyword evidence="2" id="KW-0169">Cobalamin biosynthesis</keyword>
<dbReference type="EMBL" id="AZHX01000627">
    <property type="protein sequence ID" value="ETX06702.1"/>
    <property type="molecule type" value="Genomic_DNA"/>
</dbReference>
<dbReference type="GO" id="GO:0009236">
    <property type="term" value="P:cobalamin biosynthetic process"/>
    <property type="evidence" value="ECO:0007669"/>
    <property type="project" value="UniProtKB-UniPathway"/>
</dbReference>
<dbReference type="CDD" id="cd02440">
    <property type="entry name" value="AdoMet_MTases"/>
    <property type="match status" value="1"/>
</dbReference>
<proteinExistence type="predicted"/>
<gene>
    <name evidence="7" type="ORF">ETSY2_15600</name>
</gene>
<evidence type="ECO:0000256" key="2">
    <source>
        <dbReference type="ARBA" id="ARBA00022573"/>
    </source>
</evidence>
<dbReference type="AlphaFoldDB" id="W4MAN4"/>
<evidence type="ECO:0000256" key="4">
    <source>
        <dbReference type="ARBA" id="ARBA00022679"/>
    </source>
</evidence>
<dbReference type="NCBIfam" id="TIGR02469">
    <property type="entry name" value="CbiT"/>
    <property type="match status" value="1"/>
</dbReference>
<dbReference type="HOGENOM" id="CLU_031955_1_2_7"/>
<evidence type="ECO:0000256" key="3">
    <source>
        <dbReference type="ARBA" id="ARBA00022603"/>
    </source>
</evidence>
<comment type="pathway">
    <text evidence="1">Cofactor biosynthesis; adenosylcobalamin biosynthesis.</text>
</comment>
<dbReference type="Pfam" id="PF00590">
    <property type="entry name" value="TP_methylase"/>
    <property type="match status" value="1"/>
</dbReference>
<protein>
    <recommendedName>
        <fullName evidence="6">Tetrapyrrole methylase domain-containing protein</fullName>
    </recommendedName>
</protein>
<dbReference type="InterPro" id="IPR035996">
    <property type="entry name" value="4pyrrol_Methylase_sf"/>
</dbReference>
<keyword evidence="5" id="KW-0949">S-adenosyl-L-methionine</keyword>
<dbReference type="InterPro" id="IPR014776">
    <property type="entry name" value="4pyrrole_Mease_sub2"/>
</dbReference>
<keyword evidence="3" id="KW-0489">Methyltransferase</keyword>
<sequence length="412" mass="44543">MTAEPLVVVGIGHDGAAGLSQEALTHIRQAEILAGGVRHLAFFPQWEGEKVVIDADLKRVIRQLEASRQQAKTVVLASGDPLFYGIGRTLAAHFPPESLYFLPHVSSVQLAFARLKTSWHDAQIVSLHGRPLESLRPALGQYAAKIALFTDAANHPAAIARFLLANGYDNYDLWVCEELGGTAERVTHWKLRDLDDAAFSPLNIVILIRRGDAPTSTVHNSHLPLLGLPEQSLAHRDGMITKREIRLLALGYLALHPGEVFWDIGAGSGSVALEAARLSSSLQIFAIEKDENALGHIVENVQTLATPHVQLIHGEAPGALAPLPDPDAVFIGGSGGRLPDIVSAVADRLRPGGRVVMNCITLENFTLGWSLLNNGSWQAEATSVQLSHTKPLGQMHRFTSDSPIFIIQATKL</sequence>
<dbReference type="InterPro" id="IPR029063">
    <property type="entry name" value="SAM-dependent_MTases_sf"/>
</dbReference>
<dbReference type="InterPro" id="IPR014777">
    <property type="entry name" value="4pyrrole_Mease_sub1"/>
</dbReference>
<dbReference type="Pfam" id="PF01135">
    <property type="entry name" value="PCMT"/>
    <property type="match status" value="1"/>
</dbReference>
<organism evidence="7 8">
    <name type="scientific">Candidatus Entotheonella gemina</name>
    <dbReference type="NCBI Taxonomy" id="1429439"/>
    <lineage>
        <taxon>Bacteria</taxon>
        <taxon>Pseudomonadati</taxon>
        <taxon>Nitrospinota/Tectimicrobiota group</taxon>
        <taxon>Candidatus Tectimicrobiota</taxon>
        <taxon>Candidatus Entotheonellia</taxon>
        <taxon>Candidatus Entotheonellales</taxon>
        <taxon>Candidatus Entotheonellaceae</taxon>
        <taxon>Candidatus Entotheonella</taxon>
    </lineage>
</organism>
<evidence type="ECO:0000256" key="1">
    <source>
        <dbReference type="ARBA" id="ARBA00004953"/>
    </source>
</evidence>
<dbReference type="CDD" id="cd11644">
    <property type="entry name" value="Precorrin-6Y-MT"/>
    <property type="match status" value="1"/>
</dbReference>
<dbReference type="InterPro" id="IPR012818">
    <property type="entry name" value="CbiE"/>
</dbReference>
<dbReference type="Gene3D" id="3.30.950.10">
    <property type="entry name" value="Methyltransferase, Cobalt-precorrin-4 Transmethylase, Domain 2"/>
    <property type="match status" value="1"/>
</dbReference>
<reference evidence="7 8" key="1">
    <citation type="journal article" date="2014" name="Nature">
        <title>An environmental bacterial taxon with a large and distinct metabolic repertoire.</title>
        <authorList>
            <person name="Wilson M.C."/>
            <person name="Mori T."/>
            <person name="Ruckert C."/>
            <person name="Uria A.R."/>
            <person name="Helf M.J."/>
            <person name="Takada K."/>
            <person name="Gernert C."/>
            <person name="Steffens U.A."/>
            <person name="Heycke N."/>
            <person name="Schmitt S."/>
            <person name="Rinke C."/>
            <person name="Helfrich E.J."/>
            <person name="Brachmann A.O."/>
            <person name="Gurgui C."/>
            <person name="Wakimoto T."/>
            <person name="Kracht M."/>
            <person name="Crusemann M."/>
            <person name="Hentschel U."/>
            <person name="Abe I."/>
            <person name="Matsunaga S."/>
            <person name="Kalinowski J."/>
            <person name="Takeyama H."/>
            <person name="Piel J."/>
        </authorList>
    </citation>
    <scope>NUCLEOTIDE SEQUENCE [LARGE SCALE GENOMIC DNA]</scope>
    <source>
        <strain evidence="8">TSY2</strain>
    </source>
</reference>